<feature type="domain" description="Alpha/beta-hydrolase catalytic" evidence="3">
    <location>
        <begin position="248"/>
        <end position="391"/>
    </location>
</feature>
<keyword evidence="2" id="KW-0812">Transmembrane</keyword>
<evidence type="ECO:0000256" key="1">
    <source>
        <dbReference type="SAM" id="MobiDB-lite"/>
    </source>
</evidence>
<dbReference type="InterPro" id="IPR027787">
    <property type="entry name" value="Alpha/beta-hydrolase_catalytic"/>
</dbReference>
<keyword evidence="2" id="KW-0472">Membrane</keyword>
<feature type="region of interest" description="Disordered" evidence="1">
    <location>
        <begin position="455"/>
        <end position="479"/>
    </location>
</feature>
<feature type="transmembrane region" description="Helical" evidence="2">
    <location>
        <begin position="63"/>
        <end position="82"/>
    </location>
</feature>
<evidence type="ECO:0000256" key="2">
    <source>
        <dbReference type="SAM" id="Phobius"/>
    </source>
</evidence>
<organism evidence="5 6">
    <name type="scientific">Nocardia jinanensis</name>
    <dbReference type="NCBI Taxonomy" id="382504"/>
    <lineage>
        <taxon>Bacteria</taxon>
        <taxon>Bacillati</taxon>
        <taxon>Actinomycetota</taxon>
        <taxon>Actinomycetes</taxon>
        <taxon>Mycobacteriales</taxon>
        <taxon>Nocardiaceae</taxon>
        <taxon>Nocardia</taxon>
    </lineage>
</organism>
<feature type="domain" description="Alpha/beta-hydrolase catalytic" evidence="3">
    <location>
        <begin position="400"/>
        <end position="468"/>
    </location>
</feature>
<dbReference type="Proteomes" id="UP000638263">
    <property type="component" value="Unassembled WGS sequence"/>
</dbReference>
<dbReference type="RefSeq" id="WP_082681362.1">
    <property type="nucleotide sequence ID" value="NZ_BMMH01000021.1"/>
</dbReference>
<name>A0A917VWV0_9NOCA</name>
<evidence type="ECO:0000259" key="4">
    <source>
        <dbReference type="Pfam" id="PF15420"/>
    </source>
</evidence>
<feature type="transmembrane region" description="Helical" evidence="2">
    <location>
        <begin position="174"/>
        <end position="195"/>
    </location>
</feature>
<feature type="transmembrane region" description="Helical" evidence="2">
    <location>
        <begin position="141"/>
        <end position="162"/>
    </location>
</feature>
<dbReference type="InterPro" id="IPR027788">
    <property type="entry name" value="Alpha/beta-hydrolase_N_dom"/>
</dbReference>
<dbReference type="EMBL" id="BMMH01000021">
    <property type="protein sequence ID" value="GGL38455.1"/>
    <property type="molecule type" value="Genomic_DNA"/>
</dbReference>
<keyword evidence="2" id="KW-1133">Transmembrane helix</keyword>
<dbReference type="AlphaFoldDB" id="A0A917VWV0"/>
<gene>
    <name evidence="5" type="ORF">GCM10011588_61330</name>
</gene>
<feature type="transmembrane region" description="Helical" evidence="2">
    <location>
        <begin position="103"/>
        <end position="121"/>
    </location>
</feature>
<reference evidence="5" key="1">
    <citation type="journal article" date="2014" name="Int. J. Syst. Evol. Microbiol.">
        <title>Complete genome sequence of Corynebacterium casei LMG S-19264T (=DSM 44701T), isolated from a smear-ripened cheese.</title>
        <authorList>
            <consortium name="US DOE Joint Genome Institute (JGI-PGF)"/>
            <person name="Walter F."/>
            <person name="Albersmeier A."/>
            <person name="Kalinowski J."/>
            <person name="Ruckert C."/>
        </authorList>
    </citation>
    <scope>NUCLEOTIDE SEQUENCE</scope>
    <source>
        <strain evidence="5">CGMCC 4.3508</strain>
    </source>
</reference>
<dbReference type="SUPFAM" id="SSF53474">
    <property type="entry name" value="alpha/beta-Hydrolases"/>
    <property type="match status" value="1"/>
</dbReference>
<accession>A0A917VWV0</accession>
<evidence type="ECO:0000313" key="5">
    <source>
        <dbReference type="EMBL" id="GGL38455.1"/>
    </source>
</evidence>
<comment type="caution">
    <text evidence="5">The sequence shown here is derived from an EMBL/GenBank/DDBJ whole genome shotgun (WGS) entry which is preliminary data.</text>
</comment>
<keyword evidence="6" id="KW-1185">Reference proteome</keyword>
<protein>
    <submittedName>
        <fullName evidence="5">Membrane protein</fullName>
    </submittedName>
</protein>
<dbReference type="Pfam" id="PF15420">
    <property type="entry name" value="Abhydrolase_9_N"/>
    <property type="match status" value="1"/>
</dbReference>
<feature type="domain" description="Alpha/beta-hydrolase N-terminal" evidence="4">
    <location>
        <begin position="52"/>
        <end position="244"/>
    </location>
</feature>
<sequence length="479" mass="50290">MSEIVTSTRPGPVPARHRLRIRLTGSLRALLPRYRPPVATTLAVAAGTAVSLAPGLLPRTAAAQSVLTALMVALALCLVQFARFVVRHITGHIPARTERTRRVVYAAAAAGVLGAVVYAELWQHTLRIAMDVAPTGPGYWLSWAFGATLLTTVIVTAVRGCGRLLRRIGWSRTLVMAVVAGLPLALFAVPAAVSWGDRTYAAANAAADPGLVRPVTVSRSGSAESMVSWSTLGREGQRFVTGGPPSGVQVYVGLRSAPDLASRAALAVRELERAGGFDRAHLVVAVPTGSGWVDARALRGFGARFNGDVAVVALQYSYAPSWVTFLFGRDAATASARALFTAVEQRIATMEDPPRLHLYGQSLGALGGSAVFAGAAEQNRRVCSALWAGMPGGGGPEPGARTTVLANTSDPVVHWSLDLLWRPPDLTATHRDAPTPPWLPVVSFLQTTADLLGSLGAPPGHGHRYDTDQGTALPGCDPV</sequence>
<evidence type="ECO:0000313" key="6">
    <source>
        <dbReference type="Proteomes" id="UP000638263"/>
    </source>
</evidence>
<evidence type="ECO:0000259" key="3">
    <source>
        <dbReference type="Pfam" id="PF10081"/>
    </source>
</evidence>
<reference evidence="5" key="2">
    <citation type="submission" date="2020-09" db="EMBL/GenBank/DDBJ databases">
        <authorList>
            <person name="Sun Q."/>
            <person name="Zhou Y."/>
        </authorList>
    </citation>
    <scope>NUCLEOTIDE SEQUENCE</scope>
    <source>
        <strain evidence="5">CGMCC 4.3508</strain>
    </source>
</reference>
<proteinExistence type="predicted"/>
<dbReference type="Pfam" id="PF10081">
    <property type="entry name" value="Abhydrolase_9"/>
    <property type="match status" value="2"/>
</dbReference>
<dbReference type="InterPro" id="IPR029058">
    <property type="entry name" value="AB_hydrolase_fold"/>
</dbReference>